<protein>
    <submittedName>
        <fullName evidence="1">16S rRNA (Cytidine(1402)-2'-O)-methyltransferase</fullName>
    </submittedName>
</protein>
<accession>A0ABW3E8R0</accession>
<comment type="caution">
    <text evidence="1">The sequence shown here is derived from an EMBL/GenBank/DDBJ whole genome shotgun (WGS) entry which is preliminary data.</text>
</comment>
<sequence length="50" mass="5463">MREDETVNDNGRLVLAGAPIGQTGDASPRLREALETADVVAAEDTRRLRR</sequence>
<dbReference type="InterPro" id="IPR014777">
    <property type="entry name" value="4pyrrole_Mease_sub1"/>
</dbReference>
<organism evidence="1 2">
    <name type="scientific">Streptosporangium algeriense</name>
    <dbReference type="NCBI Taxonomy" id="1682748"/>
    <lineage>
        <taxon>Bacteria</taxon>
        <taxon>Bacillati</taxon>
        <taxon>Actinomycetota</taxon>
        <taxon>Actinomycetes</taxon>
        <taxon>Streptosporangiales</taxon>
        <taxon>Streptosporangiaceae</taxon>
        <taxon>Streptosporangium</taxon>
    </lineage>
</organism>
<gene>
    <name evidence="1" type="ORF">ACFQ08_42575</name>
</gene>
<reference evidence="2" key="1">
    <citation type="journal article" date="2019" name="Int. J. Syst. Evol. Microbiol.">
        <title>The Global Catalogue of Microorganisms (GCM) 10K type strain sequencing project: providing services to taxonomists for standard genome sequencing and annotation.</title>
        <authorList>
            <consortium name="The Broad Institute Genomics Platform"/>
            <consortium name="The Broad Institute Genome Sequencing Center for Infectious Disease"/>
            <person name="Wu L."/>
            <person name="Ma J."/>
        </authorList>
    </citation>
    <scope>NUCLEOTIDE SEQUENCE [LARGE SCALE GENOMIC DNA]</scope>
    <source>
        <strain evidence="2">CCUG 62974</strain>
    </source>
</reference>
<keyword evidence="2" id="KW-1185">Reference proteome</keyword>
<dbReference type="EMBL" id="JBHTHX010003042">
    <property type="protein sequence ID" value="MFD0891275.1"/>
    <property type="molecule type" value="Genomic_DNA"/>
</dbReference>
<evidence type="ECO:0000313" key="2">
    <source>
        <dbReference type="Proteomes" id="UP001597024"/>
    </source>
</evidence>
<dbReference type="InterPro" id="IPR035996">
    <property type="entry name" value="4pyrrol_Methylase_sf"/>
</dbReference>
<proteinExistence type="predicted"/>
<dbReference type="Gene3D" id="3.40.1010.10">
    <property type="entry name" value="Cobalt-precorrin-4 Transmethylase, Domain 1"/>
    <property type="match status" value="1"/>
</dbReference>
<feature type="non-terminal residue" evidence="1">
    <location>
        <position position="50"/>
    </location>
</feature>
<dbReference type="SUPFAM" id="SSF53790">
    <property type="entry name" value="Tetrapyrrole methylase"/>
    <property type="match status" value="1"/>
</dbReference>
<dbReference type="Proteomes" id="UP001597024">
    <property type="component" value="Unassembled WGS sequence"/>
</dbReference>
<name>A0ABW3E8R0_9ACTN</name>
<evidence type="ECO:0000313" key="1">
    <source>
        <dbReference type="EMBL" id="MFD0891275.1"/>
    </source>
</evidence>